<evidence type="ECO:0000313" key="12">
    <source>
        <dbReference type="Proteomes" id="UP001152130"/>
    </source>
</evidence>
<comment type="caution">
    <text evidence="11">The sequence shown here is derived from an EMBL/GenBank/DDBJ whole genome shotgun (WGS) entry which is preliminary data.</text>
</comment>
<comment type="similarity">
    <text evidence="4">Belongs to the gamma-glutamyltransferase family.</text>
</comment>
<gene>
    <name evidence="11" type="ORF">NW766_000927</name>
</gene>
<comment type="catalytic activity">
    <reaction evidence="5 8">
        <text>an N-terminal (5-L-glutamyl)-[peptide] + an alpha-amino acid = 5-L-glutamyl amino acid + an N-terminal L-alpha-aminoacyl-[peptide]</text>
        <dbReference type="Rhea" id="RHEA:23904"/>
        <dbReference type="Rhea" id="RHEA-COMP:9780"/>
        <dbReference type="Rhea" id="RHEA-COMP:9795"/>
        <dbReference type="ChEBI" id="CHEBI:77644"/>
        <dbReference type="ChEBI" id="CHEBI:78597"/>
        <dbReference type="ChEBI" id="CHEBI:78599"/>
        <dbReference type="ChEBI" id="CHEBI:78608"/>
        <dbReference type="EC" id="2.3.2.2"/>
    </reaction>
</comment>
<dbReference type="AlphaFoldDB" id="A0A9W8Q1B4"/>
<evidence type="ECO:0000256" key="10">
    <source>
        <dbReference type="SAM" id="SignalP"/>
    </source>
</evidence>
<dbReference type="Gene3D" id="1.10.246.130">
    <property type="match status" value="1"/>
</dbReference>
<reference evidence="11" key="1">
    <citation type="submission" date="2022-10" db="EMBL/GenBank/DDBJ databases">
        <title>Fusarium specimens isolated from Avocado Roots.</title>
        <authorList>
            <person name="Stajich J."/>
            <person name="Roper C."/>
            <person name="Heimlech-Rivalta G."/>
        </authorList>
    </citation>
    <scope>NUCLEOTIDE SEQUENCE</scope>
    <source>
        <strain evidence="11">CF00143</strain>
    </source>
</reference>
<dbReference type="SUPFAM" id="SSF56235">
    <property type="entry name" value="N-terminal nucleophile aminohydrolases (Ntn hydrolases)"/>
    <property type="match status" value="1"/>
</dbReference>
<dbReference type="Gene3D" id="3.60.20.40">
    <property type="match status" value="1"/>
</dbReference>
<keyword evidence="8" id="KW-0378">Hydrolase</keyword>
<dbReference type="EMBL" id="JAPDHF010000001">
    <property type="protein sequence ID" value="KAJ4024687.1"/>
    <property type="molecule type" value="Genomic_DNA"/>
</dbReference>
<dbReference type="InterPro" id="IPR043137">
    <property type="entry name" value="GGT_ssub_C"/>
</dbReference>
<dbReference type="EC" id="2.3.2.2" evidence="8"/>
<evidence type="ECO:0000256" key="5">
    <source>
        <dbReference type="ARBA" id="ARBA00047417"/>
    </source>
</evidence>
<dbReference type="PANTHER" id="PTHR11686:SF62">
    <property type="entry name" value="GLUTATHIONE HYDROLASE"/>
    <property type="match status" value="1"/>
</dbReference>
<dbReference type="InterPro" id="IPR029055">
    <property type="entry name" value="Ntn_hydrolases_N"/>
</dbReference>
<protein>
    <recommendedName>
        <fullName evidence="8">Glutathione hydrolase</fullName>
        <ecNumber evidence="8">2.3.2.2</ecNumber>
        <ecNumber evidence="8">3.4.19.13</ecNumber>
    </recommendedName>
    <alternativeName>
        <fullName evidence="8">Gamma-glutamyltransferase</fullName>
    </alternativeName>
    <alternativeName>
        <fullName evidence="8">Gamma-glutamyltranspeptidase</fullName>
    </alternativeName>
</protein>
<feature type="chain" id="PRO_5040936299" description="Glutathione hydrolase" evidence="10">
    <location>
        <begin position="20"/>
        <end position="554"/>
    </location>
</feature>
<keyword evidence="8" id="KW-0012">Acyltransferase</keyword>
<organism evidence="11 12">
    <name type="scientific">Fusarium irregulare</name>
    <dbReference type="NCBI Taxonomy" id="2494466"/>
    <lineage>
        <taxon>Eukaryota</taxon>
        <taxon>Fungi</taxon>
        <taxon>Dikarya</taxon>
        <taxon>Ascomycota</taxon>
        <taxon>Pezizomycotina</taxon>
        <taxon>Sordariomycetes</taxon>
        <taxon>Hypocreomycetidae</taxon>
        <taxon>Hypocreales</taxon>
        <taxon>Nectriaceae</taxon>
        <taxon>Fusarium</taxon>
        <taxon>Fusarium incarnatum-equiseti species complex</taxon>
    </lineage>
</organism>
<name>A0A9W8Q1B4_9HYPO</name>
<evidence type="ECO:0000256" key="3">
    <source>
        <dbReference type="ARBA" id="ARBA00005115"/>
    </source>
</evidence>
<evidence type="ECO:0000313" key="11">
    <source>
        <dbReference type="EMBL" id="KAJ4024687.1"/>
    </source>
</evidence>
<dbReference type="Pfam" id="PF01019">
    <property type="entry name" value="G_glu_transpept"/>
    <property type="match status" value="1"/>
</dbReference>
<proteinExistence type="inferred from homology"/>
<keyword evidence="10" id="KW-0732">Signal</keyword>
<dbReference type="PANTHER" id="PTHR11686">
    <property type="entry name" value="GAMMA GLUTAMYL TRANSPEPTIDASE"/>
    <property type="match status" value="1"/>
</dbReference>
<comment type="catalytic activity">
    <reaction evidence="2 8">
        <text>glutathione + H2O = L-cysteinylglycine + L-glutamate</text>
        <dbReference type="Rhea" id="RHEA:28807"/>
        <dbReference type="ChEBI" id="CHEBI:15377"/>
        <dbReference type="ChEBI" id="CHEBI:29985"/>
        <dbReference type="ChEBI" id="CHEBI:57925"/>
        <dbReference type="ChEBI" id="CHEBI:61694"/>
        <dbReference type="EC" id="3.4.19.13"/>
    </reaction>
</comment>
<comment type="function">
    <text evidence="8">Cleaves the gamma-glutamyl peptide bond of glutathione and glutathione conjugates.</text>
</comment>
<dbReference type="GO" id="GO:0005886">
    <property type="term" value="C:plasma membrane"/>
    <property type="evidence" value="ECO:0007669"/>
    <property type="project" value="TreeGrafter"/>
</dbReference>
<evidence type="ECO:0000256" key="9">
    <source>
        <dbReference type="SAM" id="MobiDB-lite"/>
    </source>
</evidence>
<feature type="signal peptide" evidence="10">
    <location>
        <begin position="1"/>
        <end position="19"/>
    </location>
</feature>
<feature type="binding site" evidence="7">
    <location>
        <position position="458"/>
    </location>
    <ligand>
        <name>L-glutamate</name>
        <dbReference type="ChEBI" id="CHEBI:29985"/>
    </ligand>
</feature>
<evidence type="ECO:0000256" key="8">
    <source>
        <dbReference type="RuleBase" id="RU368068"/>
    </source>
</evidence>
<comment type="pathway">
    <text evidence="3 8">Sulfur metabolism; glutathione metabolism.</text>
</comment>
<dbReference type="Proteomes" id="UP001152130">
    <property type="component" value="Unassembled WGS sequence"/>
</dbReference>
<feature type="binding site" evidence="7">
    <location>
        <begin position="434"/>
        <end position="435"/>
    </location>
    <ligand>
        <name>L-glutamate</name>
        <dbReference type="ChEBI" id="CHEBI:29985"/>
    </ligand>
</feature>
<evidence type="ECO:0000256" key="2">
    <source>
        <dbReference type="ARBA" id="ARBA00001089"/>
    </source>
</evidence>
<dbReference type="GO" id="GO:0036374">
    <property type="term" value="F:glutathione hydrolase activity"/>
    <property type="evidence" value="ECO:0007669"/>
    <property type="project" value="UniProtKB-UniRule"/>
</dbReference>
<sequence>MICGATFILFLTLYSLALSSPTTKPKHGAKVGGVSSLDARCSRVGTDMLRKGGNAVDAVSMYLVGIGGGGFAVVRNRHGRYEFVDFRESAPAASNETMFNSDPESSSKGGLARGYHSGVPGELRGLEYLHHNYGSLPWEELVEPSITLARQGFIVGRDLQGIMDGVEDQSLFLSKAWRPDFAPTGSRIQAGDLMTRKRYADFLCLIRDNGAQAFYSGKLAKQIVSAVQGEGGILTLKDLQDYRVKSRPTVDLKFGQYRLVTSGAPSGGIVGLNILNTFQGYSKTDDPARINLTTHRLDEAFRFGYGARAKLGDPDFVPGLEDYQKRLLAPATAKEIRWRILDDRTQPIEAYNPDGLESLETPGTSHVSTADASGMAVSLTSTLNLVFGSQLMIPETGLIMNNEMDDFSVPNRSNAFGFIPSPANFIRPGKRPLSSMSPYIVEYGHNKSLALVIGGAGGSRIITSTVQGLLNILDRGMDAVSAVKEPRFHDQLVPNTMFFEYDFNNETRASMIEKGHKAGWLDHGSDLQAVRRLPNGTFEAAGEPRQHDSGGFAV</sequence>
<feature type="binding site" evidence="7">
    <location>
        <position position="87"/>
    </location>
    <ligand>
        <name>L-glutamate</name>
        <dbReference type="ChEBI" id="CHEBI:29985"/>
    </ligand>
</feature>
<feature type="binding site" evidence="7">
    <location>
        <begin position="382"/>
        <end position="384"/>
    </location>
    <ligand>
        <name>L-glutamate</name>
        <dbReference type="ChEBI" id="CHEBI:29985"/>
    </ligand>
</feature>
<evidence type="ECO:0000256" key="7">
    <source>
        <dbReference type="PIRSR" id="PIRSR600101-2"/>
    </source>
</evidence>
<feature type="compositionally biased region" description="Polar residues" evidence="9">
    <location>
        <begin position="94"/>
        <end position="108"/>
    </location>
</feature>
<dbReference type="InterPro" id="IPR043138">
    <property type="entry name" value="GGT_lsub"/>
</dbReference>
<evidence type="ECO:0000256" key="1">
    <source>
        <dbReference type="ARBA" id="ARBA00001049"/>
    </source>
</evidence>
<dbReference type="GO" id="GO:0103068">
    <property type="term" value="F:leukotriene C4 gamma-glutamyl transferase activity"/>
    <property type="evidence" value="ECO:0007669"/>
    <property type="project" value="UniProtKB-EC"/>
</dbReference>
<evidence type="ECO:0000256" key="4">
    <source>
        <dbReference type="ARBA" id="ARBA00009381"/>
    </source>
</evidence>
<accession>A0A9W8Q1B4</accession>
<feature type="active site" description="Nucleophile" evidence="6">
    <location>
        <position position="364"/>
    </location>
</feature>
<dbReference type="PRINTS" id="PR01210">
    <property type="entry name" value="GGTRANSPTASE"/>
</dbReference>
<dbReference type="InterPro" id="IPR000101">
    <property type="entry name" value="GGT_peptidase"/>
</dbReference>
<dbReference type="NCBIfam" id="TIGR00066">
    <property type="entry name" value="g_glut_trans"/>
    <property type="match status" value="1"/>
</dbReference>
<dbReference type="EC" id="3.4.19.13" evidence="8"/>
<keyword evidence="8" id="KW-0808">Transferase</keyword>
<evidence type="ECO:0000256" key="6">
    <source>
        <dbReference type="PIRSR" id="PIRSR600101-1"/>
    </source>
</evidence>
<keyword evidence="12" id="KW-1185">Reference proteome</keyword>
<feature type="region of interest" description="Disordered" evidence="9">
    <location>
        <begin position="94"/>
        <end position="114"/>
    </location>
</feature>
<dbReference type="GO" id="GO:0006751">
    <property type="term" value="P:glutathione catabolic process"/>
    <property type="evidence" value="ECO:0007669"/>
    <property type="project" value="UniProtKB-UniRule"/>
</dbReference>
<feature type="binding site" evidence="7">
    <location>
        <position position="406"/>
    </location>
    <ligand>
        <name>L-glutamate</name>
        <dbReference type="ChEBI" id="CHEBI:29985"/>
    </ligand>
</feature>
<comment type="catalytic activity">
    <reaction evidence="1 8">
        <text>an S-substituted glutathione + H2O = an S-substituted L-cysteinylglycine + L-glutamate</text>
        <dbReference type="Rhea" id="RHEA:59468"/>
        <dbReference type="ChEBI" id="CHEBI:15377"/>
        <dbReference type="ChEBI" id="CHEBI:29985"/>
        <dbReference type="ChEBI" id="CHEBI:90779"/>
        <dbReference type="ChEBI" id="CHEBI:143103"/>
        <dbReference type="EC" id="3.4.19.13"/>
    </reaction>
</comment>
<dbReference type="FunFam" id="3.60.20.40:FF:000001">
    <property type="entry name" value="Gamma-glutamyltranspeptidase 1"/>
    <property type="match status" value="1"/>
</dbReference>